<keyword evidence="2" id="KW-1185">Reference proteome</keyword>
<sequence length="190" mass="21926">MLSRSVIVEREVSIVDFKELKYMGRSIGYIMDDQGWIGYLNCTAGRELILERPIGAYPTVEMANKPDVEDIFCTFTGQNVVLVGSFTRQKFMLPFWRILQLIFAYTLSEGSHDRVPYYEMLAMDHSEKSITNAGAQTEQLAWVEELVVELNAIRIEVVAMRDHVSQLYQSLHTVPIQIQILIKRMDIMEE</sequence>
<dbReference type="OrthoDB" id="10255630at2759"/>
<dbReference type="AlphaFoldDB" id="A0A6A1VTP1"/>
<name>A0A6A1VTP1_9ROSI</name>
<protein>
    <submittedName>
        <fullName evidence="1">Uncharacterized protein</fullName>
    </submittedName>
</protein>
<evidence type="ECO:0000313" key="1">
    <source>
        <dbReference type="EMBL" id="KAB1216289.1"/>
    </source>
</evidence>
<accession>A0A6A1VTP1</accession>
<dbReference type="EMBL" id="RXIC02000022">
    <property type="protein sequence ID" value="KAB1216289.1"/>
    <property type="molecule type" value="Genomic_DNA"/>
</dbReference>
<organism evidence="1 2">
    <name type="scientific">Morella rubra</name>
    <name type="common">Chinese bayberry</name>
    <dbReference type="NCBI Taxonomy" id="262757"/>
    <lineage>
        <taxon>Eukaryota</taxon>
        <taxon>Viridiplantae</taxon>
        <taxon>Streptophyta</taxon>
        <taxon>Embryophyta</taxon>
        <taxon>Tracheophyta</taxon>
        <taxon>Spermatophyta</taxon>
        <taxon>Magnoliopsida</taxon>
        <taxon>eudicotyledons</taxon>
        <taxon>Gunneridae</taxon>
        <taxon>Pentapetalae</taxon>
        <taxon>rosids</taxon>
        <taxon>fabids</taxon>
        <taxon>Fagales</taxon>
        <taxon>Myricaceae</taxon>
        <taxon>Morella</taxon>
    </lineage>
</organism>
<proteinExistence type="predicted"/>
<reference evidence="1 2" key="1">
    <citation type="journal article" date="2019" name="Plant Biotechnol. J.">
        <title>The red bayberry genome and genetic basis of sex determination.</title>
        <authorList>
            <person name="Jia H.M."/>
            <person name="Jia H.J."/>
            <person name="Cai Q.L."/>
            <person name="Wang Y."/>
            <person name="Zhao H.B."/>
            <person name="Yang W.F."/>
            <person name="Wang G.Y."/>
            <person name="Li Y.H."/>
            <person name="Zhan D.L."/>
            <person name="Shen Y.T."/>
            <person name="Niu Q.F."/>
            <person name="Chang L."/>
            <person name="Qiu J."/>
            <person name="Zhao L."/>
            <person name="Xie H.B."/>
            <person name="Fu W.Y."/>
            <person name="Jin J."/>
            <person name="Li X.W."/>
            <person name="Jiao Y."/>
            <person name="Zhou C.C."/>
            <person name="Tu T."/>
            <person name="Chai C.Y."/>
            <person name="Gao J.L."/>
            <person name="Fan L.J."/>
            <person name="van de Weg E."/>
            <person name="Wang J.Y."/>
            <person name="Gao Z.S."/>
        </authorList>
    </citation>
    <scope>NUCLEOTIDE SEQUENCE [LARGE SCALE GENOMIC DNA]</scope>
    <source>
        <tissue evidence="1">Leaves</tissue>
    </source>
</reference>
<dbReference type="Proteomes" id="UP000516437">
    <property type="component" value="Chromosome 4"/>
</dbReference>
<comment type="caution">
    <text evidence="1">The sequence shown here is derived from an EMBL/GenBank/DDBJ whole genome shotgun (WGS) entry which is preliminary data.</text>
</comment>
<evidence type="ECO:0000313" key="2">
    <source>
        <dbReference type="Proteomes" id="UP000516437"/>
    </source>
</evidence>
<gene>
    <name evidence="1" type="ORF">CJ030_MR4G026707</name>
</gene>